<dbReference type="Pfam" id="PF02653">
    <property type="entry name" value="BPD_transp_2"/>
    <property type="match status" value="1"/>
</dbReference>
<organism evidence="12 13">
    <name type="scientific">Asanoa iriomotensis</name>
    <dbReference type="NCBI Taxonomy" id="234613"/>
    <lineage>
        <taxon>Bacteria</taxon>
        <taxon>Bacillati</taxon>
        <taxon>Actinomycetota</taxon>
        <taxon>Actinomycetes</taxon>
        <taxon>Micromonosporales</taxon>
        <taxon>Micromonosporaceae</taxon>
        <taxon>Asanoa</taxon>
    </lineage>
</organism>
<protein>
    <recommendedName>
        <fullName evidence="10">Xylose transport system permease protein XylH</fullName>
    </recommendedName>
</protein>
<evidence type="ECO:0000256" key="2">
    <source>
        <dbReference type="ARBA" id="ARBA00022448"/>
    </source>
</evidence>
<keyword evidence="5" id="KW-0762">Sugar transport</keyword>
<dbReference type="RefSeq" id="WP_203701910.1">
    <property type="nucleotide sequence ID" value="NZ_BAAALU010000012.1"/>
</dbReference>
<evidence type="ECO:0000256" key="4">
    <source>
        <dbReference type="ARBA" id="ARBA00022519"/>
    </source>
</evidence>
<evidence type="ECO:0000256" key="8">
    <source>
        <dbReference type="ARBA" id="ARBA00023136"/>
    </source>
</evidence>
<feature type="transmembrane region" description="Helical" evidence="11">
    <location>
        <begin position="311"/>
        <end position="332"/>
    </location>
</feature>
<evidence type="ECO:0000256" key="3">
    <source>
        <dbReference type="ARBA" id="ARBA00022475"/>
    </source>
</evidence>
<dbReference type="InterPro" id="IPR001851">
    <property type="entry name" value="ABC_transp_permease"/>
</dbReference>
<name>A0ABQ4C002_9ACTN</name>
<feature type="transmembrane region" description="Helical" evidence="11">
    <location>
        <begin position="370"/>
        <end position="389"/>
    </location>
</feature>
<evidence type="ECO:0000256" key="11">
    <source>
        <dbReference type="SAM" id="Phobius"/>
    </source>
</evidence>
<keyword evidence="13" id="KW-1185">Reference proteome</keyword>
<dbReference type="PANTHER" id="PTHR32196:SF32">
    <property type="entry name" value="XYLOSE TRANSPORT SYSTEM PERMEASE PROTEIN XYLH"/>
    <property type="match status" value="1"/>
</dbReference>
<evidence type="ECO:0000256" key="9">
    <source>
        <dbReference type="ARBA" id="ARBA00035611"/>
    </source>
</evidence>
<evidence type="ECO:0000256" key="6">
    <source>
        <dbReference type="ARBA" id="ARBA00022692"/>
    </source>
</evidence>
<comment type="caution">
    <text evidence="12">The sequence shown here is derived from an EMBL/GenBank/DDBJ whole genome shotgun (WGS) entry which is preliminary data.</text>
</comment>
<keyword evidence="6 11" id="KW-0812">Transmembrane</keyword>
<evidence type="ECO:0000313" key="12">
    <source>
        <dbReference type="EMBL" id="GIF56108.1"/>
    </source>
</evidence>
<feature type="transmembrane region" description="Helical" evidence="11">
    <location>
        <begin position="240"/>
        <end position="258"/>
    </location>
</feature>
<reference evidence="12 13" key="1">
    <citation type="submission" date="2021-01" db="EMBL/GenBank/DDBJ databases">
        <title>Whole genome shotgun sequence of Asanoa iriomotensis NBRC 100142.</title>
        <authorList>
            <person name="Komaki H."/>
            <person name="Tamura T."/>
        </authorList>
    </citation>
    <scope>NUCLEOTIDE SEQUENCE [LARGE SCALE GENOMIC DNA]</scope>
    <source>
        <strain evidence="12 13">NBRC 100142</strain>
    </source>
</reference>
<feature type="transmembrane region" description="Helical" evidence="11">
    <location>
        <begin position="60"/>
        <end position="80"/>
    </location>
</feature>
<evidence type="ECO:0000256" key="10">
    <source>
        <dbReference type="ARBA" id="ARBA00035686"/>
    </source>
</evidence>
<keyword evidence="3" id="KW-1003">Cell membrane</keyword>
<dbReference type="Proteomes" id="UP000624325">
    <property type="component" value="Unassembled WGS sequence"/>
</dbReference>
<keyword evidence="7 11" id="KW-1133">Transmembrane helix</keyword>
<keyword evidence="8 11" id="KW-0472">Membrane</keyword>
<evidence type="ECO:0000256" key="7">
    <source>
        <dbReference type="ARBA" id="ARBA00022989"/>
    </source>
</evidence>
<feature type="transmembrane region" description="Helical" evidence="11">
    <location>
        <begin position="208"/>
        <end position="234"/>
    </location>
</feature>
<accession>A0ABQ4C002</accession>
<keyword evidence="4" id="KW-0997">Cell inner membrane</keyword>
<keyword evidence="2" id="KW-0813">Transport</keyword>
<sequence>MTSTTAAPAVTTTRNRVGRALETAARGHRSIPVLVVLAIIWAVFYSQSAAYLSFQNITNLTLQIVTTAILALGVVFVLLVGEIDLSAAVLSGVCAAVAAGLVVNSGLPLAVGIAAALVTGMVVTFVEAQLIMFGVPSLIVTLGGMVILQGLILVVLPPEFTVSVAGTSFAKIASTAVPAGTSYALAAAGTIAYAAYRLFQHRERVSTGSLTSLAAVVVPSAIVAAVLFGGVFTLTRQRGFPMPLLILAAMLLVAWYATTQTRYGIHLYAVGGDREAAQRAGIPVRRMVLYSFLILGACAAVAGMVDASRQLGVSVTSGGGPLMLNAIAAAVVGGTSLFGGRGSIWSAILGALVIGSISNGVQLLGLSTEVQYFATGSVLIVAVAVDVVLTRGSLLPGRR</sequence>
<dbReference type="PANTHER" id="PTHR32196">
    <property type="entry name" value="ABC TRANSPORTER PERMEASE PROTEIN YPHD-RELATED-RELATED"/>
    <property type="match status" value="1"/>
</dbReference>
<evidence type="ECO:0000256" key="5">
    <source>
        <dbReference type="ARBA" id="ARBA00022597"/>
    </source>
</evidence>
<comment type="function">
    <text evidence="9">Part of the binding-protein-dependent transport system for D-xylose. Probably responsible for the translocation of the substrate across the membrane.</text>
</comment>
<gene>
    <name evidence="12" type="ORF">Air01nite_22030</name>
</gene>
<feature type="transmembrane region" description="Helical" evidence="11">
    <location>
        <begin position="344"/>
        <end position="364"/>
    </location>
</feature>
<dbReference type="CDD" id="cd06579">
    <property type="entry name" value="TM_PBP1_transp_AraH_like"/>
    <property type="match status" value="1"/>
</dbReference>
<feature type="transmembrane region" description="Helical" evidence="11">
    <location>
        <begin position="138"/>
        <end position="156"/>
    </location>
</feature>
<evidence type="ECO:0000313" key="13">
    <source>
        <dbReference type="Proteomes" id="UP000624325"/>
    </source>
</evidence>
<feature type="transmembrane region" description="Helical" evidence="11">
    <location>
        <begin position="176"/>
        <end position="196"/>
    </location>
</feature>
<feature type="transmembrane region" description="Helical" evidence="11">
    <location>
        <begin position="287"/>
        <end position="305"/>
    </location>
</feature>
<evidence type="ECO:0000256" key="1">
    <source>
        <dbReference type="ARBA" id="ARBA00004651"/>
    </source>
</evidence>
<dbReference type="EMBL" id="BONC01000012">
    <property type="protein sequence ID" value="GIF56108.1"/>
    <property type="molecule type" value="Genomic_DNA"/>
</dbReference>
<proteinExistence type="predicted"/>
<comment type="subcellular location">
    <subcellularLocation>
        <location evidence="1">Cell membrane</location>
        <topology evidence="1">Multi-pass membrane protein</topology>
    </subcellularLocation>
</comment>
<feature type="transmembrane region" description="Helical" evidence="11">
    <location>
        <begin position="31"/>
        <end position="54"/>
    </location>
</feature>